<sequence length="94" mass="10252">MEFSPYFPSSPSSLFSSSPSYPSSPSSFSSSSDFRVTHGVFINYSPKDDSKIFVPHLNVALAKAGIESCTDYQLHMGTELELEGLTEDAHISIL</sequence>
<evidence type="ECO:0000313" key="2">
    <source>
        <dbReference type="EMBL" id="MCI41049.1"/>
    </source>
</evidence>
<dbReference type="InterPro" id="IPR035897">
    <property type="entry name" value="Toll_tir_struct_dom_sf"/>
</dbReference>
<comment type="caution">
    <text evidence="2">The sequence shown here is derived from an EMBL/GenBank/DDBJ whole genome shotgun (WGS) entry which is preliminary data.</text>
</comment>
<protein>
    <submittedName>
        <fullName evidence="2">Putative disease resistance protein (TIR-NBS-LRR class)</fullName>
    </submittedName>
</protein>
<accession>A0A392RXD9</accession>
<dbReference type="Gene3D" id="3.40.50.10140">
    <property type="entry name" value="Toll/interleukin-1 receptor homology (TIR) domain"/>
    <property type="match status" value="1"/>
</dbReference>
<feature type="compositionally biased region" description="Low complexity" evidence="1">
    <location>
        <begin position="1"/>
        <end position="32"/>
    </location>
</feature>
<name>A0A392RXD9_9FABA</name>
<keyword evidence="3" id="KW-1185">Reference proteome</keyword>
<proteinExistence type="predicted"/>
<reference evidence="2 3" key="1">
    <citation type="journal article" date="2018" name="Front. Plant Sci.">
        <title>Red Clover (Trifolium pratense) and Zigzag Clover (T. medium) - A Picture of Genomic Similarities and Differences.</title>
        <authorList>
            <person name="Dluhosova J."/>
            <person name="Istvanek J."/>
            <person name="Nedelnik J."/>
            <person name="Repkova J."/>
        </authorList>
    </citation>
    <scope>NUCLEOTIDE SEQUENCE [LARGE SCALE GENOMIC DNA]</scope>
    <source>
        <strain evidence="3">cv. 10/8</strain>
        <tissue evidence="2">Leaf</tissue>
    </source>
</reference>
<feature type="non-terminal residue" evidence="2">
    <location>
        <position position="94"/>
    </location>
</feature>
<dbReference type="AlphaFoldDB" id="A0A392RXD9"/>
<feature type="region of interest" description="Disordered" evidence="1">
    <location>
        <begin position="1"/>
        <end position="33"/>
    </location>
</feature>
<dbReference type="EMBL" id="LXQA010287119">
    <property type="protein sequence ID" value="MCI41049.1"/>
    <property type="molecule type" value="Genomic_DNA"/>
</dbReference>
<evidence type="ECO:0000256" key="1">
    <source>
        <dbReference type="SAM" id="MobiDB-lite"/>
    </source>
</evidence>
<evidence type="ECO:0000313" key="3">
    <source>
        <dbReference type="Proteomes" id="UP000265520"/>
    </source>
</evidence>
<dbReference type="SUPFAM" id="SSF52200">
    <property type="entry name" value="Toll/Interleukin receptor TIR domain"/>
    <property type="match status" value="1"/>
</dbReference>
<organism evidence="2 3">
    <name type="scientific">Trifolium medium</name>
    <dbReference type="NCBI Taxonomy" id="97028"/>
    <lineage>
        <taxon>Eukaryota</taxon>
        <taxon>Viridiplantae</taxon>
        <taxon>Streptophyta</taxon>
        <taxon>Embryophyta</taxon>
        <taxon>Tracheophyta</taxon>
        <taxon>Spermatophyta</taxon>
        <taxon>Magnoliopsida</taxon>
        <taxon>eudicotyledons</taxon>
        <taxon>Gunneridae</taxon>
        <taxon>Pentapetalae</taxon>
        <taxon>rosids</taxon>
        <taxon>fabids</taxon>
        <taxon>Fabales</taxon>
        <taxon>Fabaceae</taxon>
        <taxon>Papilionoideae</taxon>
        <taxon>50 kb inversion clade</taxon>
        <taxon>NPAAA clade</taxon>
        <taxon>Hologalegina</taxon>
        <taxon>IRL clade</taxon>
        <taxon>Trifolieae</taxon>
        <taxon>Trifolium</taxon>
    </lineage>
</organism>
<dbReference type="Proteomes" id="UP000265520">
    <property type="component" value="Unassembled WGS sequence"/>
</dbReference>